<sequence length="131" mass="15263">MGREENWSGDPVFPNHLPHPPCLLFYVHSTDRIGKHVPIKCFIVRVRREAPFSRIREKVSLGAFPRRRYPGFFFSPENEALQNENEESIDVPVGRELKMRGKQEEAYSMEFLEYQSLPSMFGNTKSGMLML</sequence>
<name>A0AAV4RQ11_CAEEX</name>
<dbReference type="AlphaFoldDB" id="A0AAV4RQ11"/>
<keyword evidence="2" id="KW-1185">Reference proteome</keyword>
<proteinExistence type="predicted"/>
<reference evidence="1 2" key="1">
    <citation type="submission" date="2021-06" db="EMBL/GenBank/DDBJ databases">
        <title>Caerostris extrusa draft genome.</title>
        <authorList>
            <person name="Kono N."/>
            <person name="Arakawa K."/>
        </authorList>
    </citation>
    <scope>NUCLEOTIDE SEQUENCE [LARGE SCALE GENOMIC DNA]</scope>
</reference>
<comment type="caution">
    <text evidence="1">The sequence shown here is derived from an EMBL/GenBank/DDBJ whole genome shotgun (WGS) entry which is preliminary data.</text>
</comment>
<protein>
    <submittedName>
        <fullName evidence="1">Uncharacterized protein</fullName>
    </submittedName>
</protein>
<accession>A0AAV4RQ11</accession>
<evidence type="ECO:0000313" key="1">
    <source>
        <dbReference type="EMBL" id="GIY22182.1"/>
    </source>
</evidence>
<dbReference type="EMBL" id="BPLR01008115">
    <property type="protein sequence ID" value="GIY22182.1"/>
    <property type="molecule type" value="Genomic_DNA"/>
</dbReference>
<dbReference type="Proteomes" id="UP001054945">
    <property type="component" value="Unassembled WGS sequence"/>
</dbReference>
<organism evidence="1 2">
    <name type="scientific">Caerostris extrusa</name>
    <name type="common">Bark spider</name>
    <name type="synonym">Caerostris bankana</name>
    <dbReference type="NCBI Taxonomy" id="172846"/>
    <lineage>
        <taxon>Eukaryota</taxon>
        <taxon>Metazoa</taxon>
        <taxon>Ecdysozoa</taxon>
        <taxon>Arthropoda</taxon>
        <taxon>Chelicerata</taxon>
        <taxon>Arachnida</taxon>
        <taxon>Araneae</taxon>
        <taxon>Araneomorphae</taxon>
        <taxon>Entelegynae</taxon>
        <taxon>Araneoidea</taxon>
        <taxon>Araneidae</taxon>
        <taxon>Caerostris</taxon>
    </lineage>
</organism>
<evidence type="ECO:0000313" key="2">
    <source>
        <dbReference type="Proteomes" id="UP001054945"/>
    </source>
</evidence>
<gene>
    <name evidence="1" type="ORF">CEXT_351371</name>
</gene>